<feature type="compositionally biased region" description="Low complexity" evidence="4">
    <location>
        <begin position="166"/>
        <end position="241"/>
    </location>
</feature>
<dbReference type="EMBL" id="FNXT01000337">
    <property type="protein sequence ID" value="SZX63687.1"/>
    <property type="molecule type" value="Genomic_DNA"/>
</dbReference>
<dbReference type="PANTHER" id="PTHR19855:SF25">
    <property type="match status" value="1"/>
</dbReference>
<feature type="repeat" description="WD" evidence="3">
    <location>
        <begin position="483"/>
        <end position="516"/>
    </location>
</feature>
<feature type="region of interest" description="Disordered" evidence="4">
    <location>
        <begin position="125"/>
        <end position="241"/>
    </location>
</feature>
<dbReference type="InterPro" id="IPR036322">
    <property type="entry name" value="WD40_repeat_dom_sf"/>
</dbReference>
<evidence type="ECO:0000313" key="6">
    <source>
        <dbReference type="Proteomes" id="UP000256970"/>
    </source>
</evidence>
<dbReference type="STRING" id="3088.A0A383VDR6"/>
<gene>
    <name evidence="5" type="ORF">BQ4739_LOCUS4239</name>
</gene>
<proteinExistence type="predicted"/>
<dbReference type="PROSITE" id="PS50082">
    <property type="entry name" value="WD_REPEATS_2"/>
    <property type="match status" value="1"/>
</dbReference>
<dbReference type="InterPro" id="IPR019775">
    <property type="entry name" value="WD40_repeat_CS"/>
</dbReference>
<feature type="compositionally biased region" description="Low complexity" evidence="4">
    <location>
        <begin position="125"/>
        <end position="156"/>
    </location>
</feature>
<dbReference type="InterPro" id="IPR015943">
    <property type="entry name" value="WD40/YVTN_repeat-like_dom_sf"/>
</dbReference>
<dbReference type="SUPFAM" id="SSF50978">
    <property type="entry name" value="WD40 repeat-like"/>
    <property type="match status" value="1"/>
</dbReference>
<keyword evidence="2" id="KW-0677">Repeat</keyword>
<dbReference type="PROSITE" id="PS00678">
    <property type="entry name" value="WD_REPEATS_1"/>
    <property type="match status" value="1"/>
</dbReference>
<sequence length="605" mass="63668">MGWVEIPSAPPRGGRMAGTLVLERGELQQTVDLLKAALAELTTGRPAPSVSAATNQMQQLALAANAQPAAAAAAQAPTAAARAAPPAVPIAAPVSAPPPAALSVPQPRPASLPVVQQPVPVPAAAPMQQPQLQPMYQQPQPQPRAPMQQPMQQPMMQPQPQPQLQPRPVYQQQQPQQQRAPVRAVQVPVVQPQPAYQPQPQQQRQQPPPQQQQRRQQLAAAASPWNAPQAPATAQPYSTPAASTVSTAASAAASRWRHCFSTEPEDHDKKPVTALAYAQSLPGLPGGDGHAGWLVSGSQGTLNLWETNRGTDATEMALLCMHSQAVDVACSKLVLEPATKFLFGAAAHSSKGECISVHSLDAELGLLALRYQFAPPPGRPATSQRLMQQVVSVHGMTPGLRSSIVASYGERLLVFEAKAGVRAHSVLHDATFHFVAHPGSVVTCLHRSAIEGSCSLVSGAANGAVHLWDLKVPPQNNAPALRMLRHSQPVTGLCLVSDDRLASSSMDGSVLLWDLRRPGSPLHTATAPGGAAVLRIAPGPWGDILAVASQAGLHCLELFDFGAPMADITPGPLARPFSDIVFNSVTHDLYAGSSNGSVQVFSRLA</sequence>
<evidence type="ECO:0000256" key="4">
    <source>
        <dbReference type="SAM" id="MobiDB-lite"/>
    </source>
</evidence>
<reference evidence="5 6" key="1">
    <citation type="submission" date="2016-10" db="EMBL/GenBank/DDBJ databases">
        <authorList>
            <person name="Cai Z."/>
        </authorList>
    </citation>
    <scope>NUCLEOTIDE SEQUENCE [LARGE SCALE GENOMIC DNA]</scope>
</reference>
<evidence type="ECO:0000256" key="3">
    <source>
        <dbReference type="PROSITE-ProRule" id="PRU00221"/>
    </source>
</evidence>
<name>A0A383VDR6_TETOB</name>
<dbReference type="SMART" id="SM00320">
    <property type="entry name" value="WD40"/>
    <property type="match status" value="5"/>
</dbReference>
<dbReference type="AlphaFoldDB" id="A0A383VDR6"/>
<dbReference type="Gene3D" id="2.130.10.10">
    <property type="entry name" value="YVTN repeat-like/Quinoprotein amine dehydrogenase"/>
    <property type="match status" value="1"/>
</dbReference>
<evidence type="ECO:0000256" key="1">
    <source>
        <dbReference type="ARBA" id="ARBA00022574"/>
    </source>
</evidence>
<keyword evidence="1 3" id="KW-0853">WD repeat</keyword>
<evidence type="ECO:0000313" key="5">
    <source>
        <dbReference type="EMBL" id="SZX63687.1"/>
    </source>
</evidence>
<dbReference type="InterPro" id="IPR001680">
    <property type="entry name" value="WD40_rpt"/>
</dbReference>
<dbReference type="PANTHER" id="PTHR19855">
    <property type="entry name" value="WD40 REPEAT PROTEIN 12, 37"/>
    <property type="match status" value="1"/>
</dbReference>
<evidence type="ECO:0000256" key="2">
    <source>
        <dbReference type="ARBA" id="ARBA00022737"/>
    </source>
</evidence>
<protein>
    <submittedName>
        <fullName evidence="5">Uncharacterized protein</fullName>
    </submittedName>
</protein>
<accession>A0A383VDR6</accession>
<organism evidence="5 6">
    <name type="scientific">Tetradesmus obliquus</name>
    <name type="common">Green alga</name>
    <name type="synonym">Acutodesmus obliquus</name>
    <dbReference type="NCBI Taxonomy" id="3088"/>
    <lineage>
        <taxon>Eukaryota</taxon>
        <taxon>Viridiplantae</taxon>
        <taxon>Chlorophyta</taxon>
        <taxon>core chlorophytes</taxon>
        <taxon>Chlorophyceae</taxon>
        <taxon>CS clade</taxon>
        <taxon>Sphaeropleales</taxon>
        <taxon>Scenedesmaceae</taxon>
        <taxon>Tetradesmus</taxon>
    </lineage>
</organism>
<dbReference type="Proteomes" id="UP000256970">
    <property type="component" value="Unassembled WGS sequence"/>
</dbReference>
<dbReference type="Pfam" id="PF00400">
    <property type="entry name" value="WD40"/>
    <property type="match status" value="1"/>
</dbReference>
<keyword evidence="6" id="KW-1185">Reference proteome</keyword>